<organism evidence="2 3">
    <name type="scientific">Senna tora</name>
    <dbReference type="NCBI Taxonomy" id="362788"/>
    <lineage>
        <taxon>Eukaryota</taxon>
        <taxon>Viridiplantae</taxon>
        <taxon>Streptophyta</taxon>
        <taxon>Embryophyta</taxon>
        <taxon>Tracheophyta</taxon>
        <taxon>Spermatophyta</taxon>
        <taxon>Magnoliopsida</taxon>
        <taxon>eudicotyledons</taxon>
        <taxon>Gunneridae</taxon>
        <taxon>Pentapetalae</taxon>
        <taxon>rosids</taxon>
        <taxon>fabids</taxon>
        <taxon>Fabales</taxon>
        <taxon>Fabaceae</taxon>
        <taxon>Caesalpinioideae</taxon>
        <taxon>Cassia clade</taxon>
        <taxon>Senna</taxon>
    </lineage>
</organism>
<proteinExistence type="predicted"/>
<gene>
    <name evidence="2" type="ORF">G2W53_036783</name>
</gene>
<accession>A0A834STH6</accession>
<evidence type="ECO:0000313" key="2">
    <source>
        <dbReference type="EMBL" id="KAF7810040.1"/>
    </source>
</evidence>
<feature type="region of interest" description="Disordered" evidence="1">
    <location>
        <begin position="1"/>
        <end position="28"/>
    </location>
</feature>
<comment type="caution">
    <text evidence="2">The sequence shown here is derived from an EMBL/GenBank/DDBJ whole genome shotgun (WGS) entry which is preliminary data.</text>
</comment>
<sequence>MGSKLDGSKPAYRNQVLKSTGGKLKARK</sequence>
<reference evidence="2" key="1">
    <citation type="submission" date="2020-09" db="EMBL/GenBank/DDBJ databases">
        <title>Genome-Enabled Discovery of Anthraquinone Biosynthesis in Senna tora.</title>
        <authorList>
            <person name="Kang S.-H."/>
            <person name="Pandey R.P."/>
            <person name="Lee C.-M."/>
            <person name="Sim J.-S."/>
            <person name="Jeong J.-T."/>
            <person name="Choi B.-S."/>
            <person name="Jung M."/>
            <person name="Ginzburg D."/>
            <person name="Zhao K."/>
            <person name="Won S.Y."/>
            <person name="Oh T.-J."/>
            <person name="Yu Y."/>
            <person name="Kim N.-H."/>
            <person name="Lee O.R."/>
            <person name="Lee T.-H."/>
            <person name="Bashyal P."/>
            <person name="Kim T.-S."/>
            <person name="Lee W.-H."/>
            <person name="Kawkins C."/>
            <person name="Kim C.-K."/>
            <person name="Kim J.S."/>
            <person name="Ahn B.O."/>
            <person name="Rhee S.Y."/>
            <person name="Sohng J.K."/>
        </authorList>
    </citation>
    <scope>NUCLEOTIDE SEQUENCE</scope>
    <source>
        <tissue evidence="2">Leaf</tissue>
    </source>
</reference>
<dbReference type="AlphaFoldDB" id="A0A834STH6"/>
<dbReference type="EMBL" id="JAAIUW010000011">
    <property type="protein sequence ID" value="KAF7810040.1"/>
    <property type="molecule type" value="Genomic_DNA"/>
</dbReference>
<dbReference type="Proteomes" id="UP000634136">
    <property type="component" value="Unassembled WGS sequence"/>
</dbReference>
<protein>
    <submittedName>
        <fullName evidence="2">Uncharacterized protein</fullName>
    </submittedName>
</protein>
<evidence type="ECO:0000256" key="1">
    <source>
        <dbReference type="SAM" id="MobiDB-lite"/>
    </source>
</evidence>
<name>A0A834STH6_9FABA</name>
<evidence type="ECO:0000313" key="3">
    <source>
        <dbReference type="Proteomes" id="UP000634136"/>
    </source>
</evidence>
<keyword evidence="3" id="KW-1185">Reference proteome</keyword>